<evidence type="ECO:0000313" key="3">
    <source>
        <dbReference type="Proteomes" id="UP000031449"/>
    </source>
</evidence>
<evidence type="ECO:0000256" key="1">
    <source>
        <dbReference type="SAM" id="Phobius"/>
    </source>
</evidence>
<gene>
    <name evidence="2" type="ORF">JMA_03040</name>
</gene>
<accession>A0A0B5AHR9</accession>
<keyword evidence="1" id="KW-0812">Transmembrane</keyword>
<sequence length="74" mass="7743">MKGMFVMRNGSKTLLYAGLILTIVPILFIVSGGVAAIAWSEGVAYSIALGCIILVIAGVLMIIGSVIGMIARRF</sequence>
<reference evidence="2 3" key="1">
    <citation type="submission" date="2014-08" db="EMBL/GenBank/DDBJ databases">
        <title>Complete genome of a marine bacteria Jeotgalibacillus malaysiensis.</title>
        <authorList>
            <person name="Yaakop A.S."/>
            <person name="Chan K.-G."/>
            <person name="Goh K.M."/>
        </authorList>
    </citation>
    <scope>NUCLEOTIDE SEQUENCE [LARGE SCALE GENOMIC DNA]</scope>
    <source>
        <strain evidence="2 3">D5</strain>
    </source>
</reference>
<dbReference type="STRING" id="1508404.JMA_03040"/>
<dbReference type="KEGG" id="jeo:JMA_03040"/>
<dbReference type="Proteomes" id="UP000031449">
    <property type="component" value="Chromosome"/>
</dbReference>
<protein>
    <submittedName>
        <fullName evidence="2">Uncharacterized protein</fullName>
    </submittedName>
</protein>
<dbReference type="HOGENOM" id="CLU_2682886_0_0_9"/>
<name>A0A0B5AHR9_9BACL</name>
<evidence type="ECO:0000313" key="2">
    <source>
        <dbReference type="EMBL" id="AJD89621.1"/>
    </source>
</evidence>
<dbReference type="BioCyc" id="JESP1508404:G14D9-9521-MONOMER"/>
<dbReference type="AlphaFoldDB" id="A0A0B5AHR9"/>
<keyword evidence="1" id="KW-1133">Transmembrane helix</keyword>
<feature type="transmembrane region" description="Helical" evidence="1">
    <location>
        <begin position="14"/>
        <end position="39"/>
    </location>
</feature>
<keyword evidence="3" id="KW-1185">Reference proteome</keyword>
<feature type="transmembrane region" description="Helical" evidence="1">
    <location>
        <begin position="45"/>
        <end position="71"/>
    </location>
</feature>
<proteinExistence type="predicted"/>
<keyword evidence="1" id="KW-0472">Membrane</keyword>
<organism evidence="2 3">
    <name type="scientific">Jeotgalibacillus malaysiensis</name>
    <dbReference type="NCBI Taxonomy" id="1508404"/>
    <lineage>
        <taxon>Bacteria</taxon>
        <taxon>Bacillati</taxon>
        <taxon>Bacillota</taxon>
        <taxon>Bacilli</taxon>
        <taxon>Bacillales</taxon>
        <taxon>Caryophanaceae</taxon>
        <taxon>Jeotgalibacillus</taxon>
    </lineage>
</organism>
<dbReference type="EMBL" id="CP009416">
    <property type="protein sequence ID" value="AJD89621.1"/>
    <property type="molecule type" value="Genomic_DNA"/>
</dbReference>